<dbReference type="KEGG" id="aamy:GFC30_2209"/>
<feature type="transmembrane region" description="Helical" evidence="1">
    <location>
        <begin position="93"/>
        <end position="116"/>
    </location>
</feature>
<dbReference type="Pfam" id="PF04657">
    <property type="entry name" value="DMT_YdcZ"/>
    <property type="match status" value="1"/>
</dbReference>
<feature type="transmembrane region" description="Helical" evidence="1">
    <location>
        <begin position="128"/>
        <end position="145"/>
    </location>
</feature>
<proteinExistence type="predicted"/>
<dbReference type="PANTHER" id="PTHR34821:SF2">
    <property type="entry name" value="INNER MEMBRANE PROTEIN YDCZ"/>
    <property type="match status" value="1"/>
</dbReference>
<organism evidence="2 3">
    <name type="scientific">Anoxybacteroides amylolyticum</name>
    <dbReference type="NCBI Taxonomy" id="294699"/>
    <lineage>
        <taxon>Bacteria</taxon>
        <taxon>Bacillati</taxon>
        <taxon>Bacillota</taxon>
        <taxon>Bacilli</taxon>
        <taxon>Bacillales</taxon>
        <taxon>Anoxybacillaceae</taxon>
        <taxon>Anoxybacteroides</taxon>
    </lineage>
</organism>
<evidence type="ECO:0000313" key="2">
    <source>
        <dbReference type="EMBL" id="ANB59273.1"/>
    </source>
</evidence>
<dbReference type="EMBL" id="CP015438">
    <property type="protein sequence ID" value="ANB59273.1"/>
    <property type="molecule type" value="Genomic_DNA"/>
</dbReference>
<dbReference type="AlphaFoldDB" id="A0A160F1J8"/>
<dbReference type="Proteomes" id="UP000076865">
    <property type="component" value="Chromosome"/>
</dbReference>
<name>A0A160F1J8_9BACL</name>
<dbReference type="InterPro" id="IPR006750">
    <property type="entry name" value="YdcZ"/>
</dbReference>
<dbReference type="GO" id="GO:0005886">
    <property type="term" value="C:plasma membrane"/>
    <property type="evidence" value="ECO:0007669"/>
    <property type="project" value="TreeGrafter"/>
</dbReference>
<evidence type="ECO:0008006" key="4">
    <source>
        <dbReference type="Google" id="ProtNLM"/>
    </source>
</evidence>
<keyword evidence="1" id="KW-0472">Membrane</keyword>
<dbReference type="PANTHER" id="PTHR34821">
    <property type="entry name" value="INNER MEMBRANE PROTEIN YDCZ"/>
    <property type="match status" value="1"/>
</dbReference>
<sequence length="148" mass="15975">MKWVYMLLALAGGMMAGTQAPINGSLGKKIGSLEGAFTSFFVGLLFLTFLTLFFGKGQLVNVFYVPKWNLLGGLLGAVFVTIMIVTVPKTGAATAIFAAIAGQMIASLLIDHFGWFGVPKIPINMNRMLGVVLMILALFFIHRGSKWT</sequence>
<gene>
    <name evidence="2" type="ORF">GFC30_2209</name>
</gene>
<feature type="transmembrane region" description="Helical" evidence="1">
    <location>
        <begin position="37"/>
        <end position="56"/>
    </location>
</feature>
<protein>
    <recommendedName>
        <fullName evidence="4">EamA-like transporter family protein</fullName>
    </recommendedName>
</protein>
<feature type="transmembrane region" description="Helical" evidence="1">
    <location>
        <begin position="68"/>
        <end position="87"/>
    </location>
</feature>
<reference evidence="2 3" key="1">
    <citation type="journal article" date="2006" name="Syst. Appl. Microbiol.">
        <title>Anoxybacillus amylolyticus sp. nov., a thermophilic amylase producing bacterium isolated from Mount Rittmann (Antarctica).</title>
        <authorList>
            <person name="Poli A."/>
            <person name="Esposito E."/>
            <person name="Lama L."/>
            <person name="Orlando P."/>
            <person name="Nicolaus G."/>
            <person name="de Appolonia F."/>
            <person name="Gambacorta A."/>
            <person name="Nicolaus B."/>
        </authorList>
    </citation>
    <scope>NUCLEOTIDE SEQUENCE [LARGE SCALE GENOMIC DNA]</scope>
    <source>
        <strain evidence="2 3">DSM 15939</strain>
    </source>
</reference>
<accession>A0A160F1J8</accession>
<evidence type="ECO:0000313" key="3">
    <source>
        <dbReference type="Proteomes" id="UP000076865"/>
    </source>
</evidence>
<keyword evidence="1" id="KW-1133">Transmembrane helix</keyword>
<evidence type="ECO:0000256" key="1">
    <source>
        <dbReference type="SAM" id="Phobius"/>
    </source>
</evidence>
<keyword evidence="1" id="KW-0812">Transmembrane</keyword>
<keyword evidence="3" id="KW-1185">Reference proteome</keyword>
<dbReference type="OrthoDB" id="7864805at2"/>
<dbReference type="PATRIC" id="fig|294699.3.peg.2280"/>